<evidence type="ECO:0000313" key="6">
    <source>
        <dbReference type="EMBL" id="UOG73730.1"/>
    </source>
</evidence>
<accession>A0ABY4CTY6</accession>
<dbReference type="Pfam" id="PF13649">
    <property type="entry name" value="Methyltransf_25"/>
    <property type="match status" value="1"/>
</dbReference>
<dbReference type="GO" id="GO:0008168">
    <property type="term" value="F:methyltransferase activity"/>
    <property type="evidence" value="ECO:0007669"/>
    <property type="project" value="UniProtKB-KW"/>
</dbReference>
<evidence type="ECO:0000256" key="4">
    <source>
        <dbReference type="SAM" id="MobiDB-lite"/>
    </source>
</evidence>
<reference evidence="6 7" key="1">
    <citation type="submission" date="2022-03" db="EMBL/GenBank/DDBJ databases">
        <title>Hymenobactersp. isolated from the air.</title>
        <authorList>
            <person name="Won M."/>
            <person name="Kwon S.-W."/>
        </authorList>
    </citation>
    <scope>NUCLEOTIDE SEQUENCE [LARGE SCALE GENOMIC DNA]</scope>
    <source>
        <strain evidence="6 7">KACC 21982</strain>
    </source>
</reference>
<keyword evidence="2" id="KW-0808">Transferase</keyword>
<keyword evidence="1 6" id="KW-0489">Methyltransferase</keyword>
<dbReference type="PANTHER" id="PTHR43464:SF19">
    <property type="entry name" value="UBIQUINONE BIOSYNTHESIS O-METHYLTRANSFERASE, MITOCHONDRIAL"/>
    <property type="match status" value="1"/>
</dbReference>
<evidence type="ECO:0000256" key="2">
    <source>
        <dbReference type="ARBA" id="ARBA00022679"/>
    </source>
</evidence>
<dbReference type="GO" id="GO:0032259">
    <property type="term" value="P:methylation"/>
    <property type="evidence" value="ECO:0007669"/>
    <property type="project" value="UniProtKB-KW"/>
</dbReference>
<keyword evidence="3" id="KW-0949">S-adenosyl-L-methionine</keyword>
<feature type="region of interest" description="Disordered" evidence="4">
    <location>
        <begin position="1"/>
        <end position="23"/>
    </location>
</feature>
<proteinExistence type="predicted"/>
<feature type="compositionally biased region" description="Polar residues" evidence="4">
    <location>
        <begin position="1"/>
        <end position="11"/>
    </location>
</feature>
<sequence length="221" mass="24759">MQQPGPSQSASYPPPPVDATPNEQLEYDRGLWNHFLLDATWRNTRFNAQPNRLLLEAVEDCRAGKALDVNMGEGRNALYLAQQGWQVTGVDIADQALVYAQQQAQRLGVCLTTIEHDANTYNWGTNQWDLIVLCYADEGTHVAQVQAALRPGGLLVFENFHVEVNQTRNNQSGKTIGFATNELQHLYAAANFQIIRYEEPLSVADFSKETCRLVKLVAQKI</sequence>
<dbReference type="InterPro" id="IPR041698">
    <property type="entry name" value="Methyltransf_25"/>
</dbReference>
<evidence type="ECO:0000256" key="1">
    <source>
        <dbReference type="ARBA" id="ARBA00022603"/>
    </source>
</evidence>
<dbReference type="RefSeq" id="WP_243796574.1">
    <property type="nucleotide sequence ID" value="NZ_CP094669.1"/>
</dbReference>
<evidence type="ECO:0000256" key="3">
    <source>
        <dbReference type="ARBA" id="ARBA00022691"/>
    </source>
</evidence>
<name>A0ABY4CTY6_9BACT</name>
<organism evidence="6 7">
    <name type="scientific">Hymenobacter tibetensis</name>
    <dbReference type="NCBI Taxonomy" id="497967"/>
    <lineage>
        <taxon>Bacteria</taxon>
        <taxon>Pseudomonadati</taxon>
        <taxon>Bacteroidota</taxon>
        <taxon>Cytophagia</taxon>
        <taxon>Cytophagales</taxon>
        <taxon>Hymenobacteraceae</taxon>
        <taxon>Hymenobacter</taxon>
    </lineage>
</organism>
<dbReference type="Gene3D" id="3.40.50.150">
    <property type="entry name" value="Vaccinia Virus protein VP39"/>
    <property type="match status" value="1"/>
</dbReference>
<evidence type="ECO:0000313" key="7">
    <source>
        <dbReference type="Proteomes" id="UP000831113"/>
    </source>
</evidence>
<dbReference type="CDD" id="cd02440">
    <property type="entry name" value="AdoMet_MTases"/>
    <property type="match status" value="1"/>
</dbReference>
<keyword evidence="7" id="KW-1185">Reference proteome</keyword>
<dbReference type="InterPro" id="IPR029063">
    <property type="entry name" value="SAM-dependent_MTases_sf"/>
</dbReference>
<feature type="domain" description="Methyltransferase" evidence="5">
    <location>
        <begin position="67"/>
        <end position="153"/>
    </location>
</feature>
<dbReference type="SUPFAM" id="SSF53335">
    <property type="entry name" value="S-adenosyl-L-methionine-dependent methyltransferases"/>
    <property type="match status" value="1"/>
</dbReference>
<evidence type="ECO:0000259" key="5">
    <source>
        <dbReference type="Pfam" id="PF13649"/>
    </source>
</evidence>
<dbReference type="Proteomes" id="UP000831113">
    <property type="component" value="Chromosome"/>
</dbReference>
<gene>
    <name evidence="6" type="ORF">MTX78_16590</name>
</gene>
<protein>
    <submittedName>
        <fullName evidence="6">Methyltransferase domain-containing protein</fullName>
    </submittedName>
</protein>
<dbReference type="PANTHER" id="PTHR43464">
    <property type="entry name" value="METHYLTRANSFERASE"/>
    <property type="match status" value="1"/>
</dbReference>
<dbReference type="EMBL" id="CP094669">
    <property type="protein sequence ID" value="UOG73730.1"/>
    <property type="molecule type" value="Genomic_DNA"/>
</dbReference>